<keyword evidence="8" id="KW-0560">Oxidoreductase</keyword>
<keyword evidence="4" id="KW-0349">Heme</keyword>
<keyword evidence="6" id="KW-0479">Metal-binding</keyword>
<evidence type="ECO:0000256" key="7">
    <source>
        <dbReference type="ARBA" id="ARBA00022989"/>
    </source>
</evidence>
<dbReference type="InterPro" id="IPR002401">
    <property type="entry name" value="Cyt_P450_E_grp-I"/>
</dbReference>
<evidence type="ECO:0000256" key="9">
    <source>
        <dbReference type="ARBA" id="ARBA00023004"/>
    </source>
</evidence>
<dbReference type="GO" id="GO:0016020">
    <property type="term" value="C:membrane"/>
    <property type="evidence" value="ECO:0007669"/>
    <property type="project" value="UniProtKB-SubCell"/>
</dbReference>
<dbReference type="EMBL" id="JBJUIK010000003">
    <property type="protein sequence ID" value="KAL3533136.1"/>
    <property type="molecule type" value="Genomic_DNA"/>
</dbReference>
<comment type="similarity">
    <text evidence="3">Belongs to the cytochrome P450 family.</text>
</comment>
<protein>
    <recommendedName>
        <fullName evidence="14">Cytochrome P450</fullName>
    </recommendedName>
</protein>
<keyword evidence="7" id="KW-1133">Transmembrane helix</keyword>
<dbReference type="Proteomes" id="UP001630127">
    <property type="component" value="Unassembled WGS sequence"/>
</dbReference>
<name>A0ABD3APX3_9GENT</name>
<evidence type="ECO:0000256" key="6">
    <source>
        <dbReference type="ARBA" id="ARBA00022723"/>
    </source>
</evidence>
<evidence type="ECO:0008006" key="14">
    <source>
        <dbReference type="Google" id="ProtNLM"/>
    </source>
</evidence>
<dbReference type="SUPFAM" id="SSF48264">
    <property type="entry name" value="Cytochrome P450"/>
    <property type="match status" value="1"/>
</dbReference>
<accession>A0ABD3APX3</accession>
<gene>
    <name evidence="12" type="ORF">ACH5RR_006657</name>
</gene>
<dbReference type="Gene3D" id="1.10.630.10">
    <property type="entry name" value="Cytochrome P450"/>
    <property type="match status" value="1"/>
</dbReference>
<evidence type="ECO:0000256" key="5">
    <source>
        <dbReference type="ARBA" id="ARBA00022692"/>
    </source>
</evidence>
<dbReference type="PANTHER" id="PTHR47955:SF22">
    <property type="entry name" value="CYTOCHROME P450 83B1-LIKE"/>
    <property type="match status" value="1"/>
</dbReference>
<evidence type="ECO:0000256" key="1">
    <source>
        <dbReference type="ARBA" id="ARBA00001971"/>
    </source>
</evidence>
<evidence type="ECO:0000313" key="13">
    <source>
        <dbReference type="Proteomes" id="UP001630127"/>
    </source>
</evidence>
<evidence type="ECO:0000256" key="2">
    <source>
        <dbReference type="ARBA" id="ARBA00004167"/>
    </source>
</evidence>
<evidence type="ECO:0000256" key="10">
    <source>
        <dbReference type="ARBA" id="ARBA00023033"/>
    </source>
</evidence>
<dbReference type="InterPro" id="IPR036396">
    <property type="entry name" value="Cyt_P450_sf"/>
</dbReference>
<evidence type="ECO:0000256" key="3">
    <source>
        <dbReference type="ARBA" id="ARBA00010617"/>
    </source>
</evidence>
<keyword evidence="10" id="KW-0503">Monooxygenase</keyword>
<keyword evidence="5" id="KW-0812">Transmembrane</keyword>
<comment type="subcellular location">
    <subcellularLocation>
        <location evidence="2">Membrane</location>
        <topology evidence="2">Single-pass membrane protein</topology>
    </subcellularLocation>
</comment>
<dbReference type="GO" id="GO:0004497">
    <property type="term" value="F:monooxygenase activity"/>
    <property type="evidence" value="ECO:0007669"/>
    <property type="project" value="UniProtKB-KW"/>
</dbReference>
<comment type="caution">
    <text evidence="12">The sequence shown here is derived from an EMBL/GenBank/DDBJ whole genome shotgun (WGS) entry which is preliminary data.</text>
</comment>
<organism evidence="12 13">
    <name type="scientific">Cinchona calisaya</name>
    <dbReference type="NCBI Taxonomy" id="153742"/>
    <lineage>
        <taxon>Eukaryota</taxon>
        <taxon>Viridiplantae</taxon>
        <taxon>Streptophyta</taxon>
        <taxon>Embryophyta</taxon>
        <taxon>Tracheophyta</taxon>
        <taxon>Spermatophyta</taxon>
        <taxon>Magnoliopsida</taxon>
        <taxon>eudicotyledons</taxon>
        <taxon>Gunneridae</taxon>
        <taxon>Pentapetalae</taxon>
        <taxon>asterids</taxon>
        <taxon>lamiids</taxon>
        <taxon>Gentianales</taxon>
        <taxon>Rubiaceae</taxon>
        <taxon>Cinchonoideae</taxon>
        <taxon>Cinchoneae</taxon>
        <taxon>Cinchona</taxon>
    </lineage>
</organism>
<keyword evidence="9" id="KW-0408">Iron</keyword>
<comment type="cofactor">
    <cofactor evidence="1">
        <name>heme</name>
        <dbReference type="ChEBI" id="CHEBI:30413"/>
    </cofactor>
</comment>
<keyword evidence="13" id="KW-1185">Reference proteome</keyword>
<sequence length="302" mass="34952">MEMVLIVLLSAFPILFLFLFQKNSRKSSRKIHPPPPGPPGIPIIGNLHQLDQSAPHIYLWQLSRKYGPIMSLKLGSLPLLVVSSARMAEEVMKNHDLIFCSRPPMLGQRKLSYNGLDIALAPYNEEWREMRKICVLHLLSSKRVHLFRPIREDEVSRMIKKISKECSSSQVTNLSETILSLTVTMICRIGFGKRYDEEGQERRRFHDLLHEAQAMFVAFYFSDYFPAIGWLDRYTGMLSRLEGIFNKLDSFYQELVDEHLDTNRPKSMNGDIIDLMLHLQQNKSTPFDLTTDHIKAMLMVID</sequence>
<evidence type="ECO:0000256" key="4">
    <source>
        <dbReference type="ARBA" id="ARBA00022617"/>
    </source>
</evidence>
<dbReference type="Pfam" id="PF00067">
    <property type="entry name" value="p450"/>
    <property type="match status" value="1"/>
</dbReference>
<keyword evidence="11" id="KW-0472">Membrane</keyword>
<evidence type="ECO:0000313" key="12">
    <source>
        <dbReference type="EMBL" id="KAL3533136.1"/>
    </source>
</evidence>
<dbReference type="InterPro" id="IPR001128">
    <property type="entry name" value="Cyt_P450"/>
</dbReference>
<dbReference type="PRINTS" id="PR00463">
    <property type="entry name" value="EP450I"/>
</dbReference>
<reference evidence="12 13" key="1">
    <citation type="submission" date="2024-11" db="EMBL/GenBank/DDBJ databases">
        <title>A near-complete genome assembly of Cinchona calisaya.</title>
        <authorList>
            <person name="Lian D.C."/>
            <person name="Zhao X.W."/>
            <person name="Wei L."/>
        </authorList>
    </citation>
    <scope>NUCLEOTIDE SEQUENCE [LARGE SCALE GENOMIC DNA]</scope>
    <source>
        <tissue evidence="12">Nenye</tissue>
    </source>
</reference>
<proteinExistence type="inferred from homology"/>
<dbReference type="GO" id="GO:0046872">
    <property type="term" value="F:metal ion binding"/>
    <property type="evidence" value="ECO:0007669"/>
    <property type="project" value="UniProtKB-KW"/>
</dbReference>
<evidence type="ECO:0000256" key="8">
    <source>
        <dbReference type="ARBA" id="ARBA00023002"/>
    </source>
</evidence>
<evidence type="ECO:0000256" key="11">
    <source>
        <dbReference type="ARBA" id="ARBA00023136"/>
    </source>
</evidence>
<dbReference type="PANTHER" id="PTHR47955">
    <property type="entry name" value="CYTOCHROME P450 FAMILY 71 PROTEIN"/>
    <property type="match status" value="1"/>
</dbReference>
<dbReference type="AlphaFoldDB" id="A0ABD3APX3"/>